<evidence type="ECO:0000256" key="2">
    <source>
        <dbReference type="ARBA" id="ARBA00008017"/>
    </source>
</evidence>
<feature type="transmembrane region" description="Helical" evidence="8">
    <location>
        <begin position="470"/>
        <end position="493"/>
    </location>
</feature>
<dbReference type="AlphaFoldDB" id="A0A098LGP8"/>
<evidence type="ECO:0000256" key="5">
    <source>
        <dbReference type="ARBA" id="ARBA00022989"/>
    </source>
</evidence>
<feature type="transmembrane region" description="Helical" evidence="8">
    <location>
        <begin position="404"/>
        <end position="424"/>
    </location>
</feature>
<feature type="transmembrane region" description="Helical" evidence="8">
    <location>
        <begin position="560"/>
        <end position="580"/>
    </location>
</feature>
<feature type="transmembrane region" description="Helical" evidence="8">
    <location>
        <begin position="352"/>
        <end position="371"/>
    </location>
</feature>
<dbReference type="Proteomes" id="UP000030185">
    <property type="component" value="Unassembled WGS sequence"/>
</dbReference>
<keyword evidence="7" id="KW-0175">Coiled coil</keyword>
<feature type="transmembrane region" description="Helical" evidence="8">
    <location>
        <begin position="286"/>
        <end position="305"/>
    </location>
</feature>
<dbReference type="RefSeq" id="WP_045464402.1">
    <property type="nucleotide sequence ID" value="NZ_BBLT01000005.1"/>
</dbReference>
<evidence type="ECO:0000256" key="3">
    <source>
        <dbReference type="ARBA" id="ARBA00022475"/>
    </source>
</evidence>
<keyword evidence="11" id="KW-1185">Reference proteome</keyword>
<dbReference type="InterPro" id="IPR011066">
    <property type="entry name" value="MscS_channel_C_sf"/>
</dbReference>
<evidence type="ECO:0000256" key="4">
    <source>
        <dbReference type="ARBA" id="ARBA00022692"/>
    </source>
</evidence>
<dbReference type="SUPFAM" id="SSF82861">
    <property type="entry name" value="Mechanosensitive channel protein MscS (YggB), transmembrane region"/>
    <property type="match status" value="1"/>
</dbReference>
<evidence type="ECO:0000256" key="8">
    <source>
        <dbReference type="SAM" id="Phobius"/>
    </source>
</evidence>
<feature type="domain" description="Mechanosensitive ion channel MscS" evidence="9">
    <location>
        <begin position="648"/>
        <end position="714"/>
    </location>
</feature>
<evidence type="ECO:0000259" key="9">
    <source>
        <dbReference type="Pfam" id="PF00924"/>
    </source>
</evidence>
<dbReference type="InterPro" id="IPR006685">
    <property type="entry name" value="MscS_channel_2nd"/>
</dbReference>
<dbReference type="GO" id="GO:0008381">
    <property type="term" value="F:mechanosensitive monoatomic ion channel activity"/>
    <property type="evidence" value="ECO:0007669"/>
    <property type="project" value="UniProtKB-ARBA"/>
</dbReference>
<name>A0A098LGP8_9BACT</name>
<dbReference type="GO" id="GO:0005886">
    <property type="term" value="C:plasma membrane"/>
    <property type="evidence" value="ECO:0007669"/>
    <property type="project" value="UniProtKB-SubCell"/>
</dbReference>
<proteinExistence type="inferred from homology"/>
<sequence>MMMQRIISFSLIFSFCFILIIQSFSQNSLKTHSDTLITQQDSLTKKRERGFRKNSDLAAIFSDSTKLTSSDYQIRIEKNYAILSLIKNKSDLGPGIRNIQRKLADSDSALLVLKDNILNNSQALGLRNLQMFRSLLNDIHNDIEKQSHLLDSAEATLNSLKNELKVMMKDTVIRSLMRDSVNRKLFAPQLKEMREAWRAGTSRLKESITLINLLQTHNSANAVITSTLLEKVNNLLLTSFSRVFSKETYYLWEPLPHQSLNQLRQSYEKARIGERKALNYYFKDSLNNRLFLLVIGLIFGIWLYRNIYRLKISDSLDKVQYLEIEYLYPHFIASSFVLIFTLAPFFDLDAPSVYIESMQFLLILTLTFICFKKWPRNLFIYWLAMIVLYICFSFTQYILLPGLIQRFGLILLNVLSVIFGSLFLRGLKNHLQLRGFLKFVIILHNVMNILAILFNVFGRFSLSQILGNTAIFSFTQAIGLAIFSKIFIEAILLQIETSRIRQGFKTNFDFHAVIKDFQGLVMFTVILLWIIVFTTNLNIYNTTKDAVAILMTKQRAIGSASFTLGGVVLFFLIIWVAHLLQKYVGYFFGDTGNEDIQNKNQRSRMLIARLVVLCAGYLLAVTASGLPVDKITIVLGALGVGIGLGLQNIVTNFVSGIILIFDRPLQVGDSIEIGDKTGKVREIGIRSSTLLTGDGAEVIIPNGDILSQHITNWTLSNTQQRLAISMTVNGNQDIEKISNTIKTSISSSSYVKANSIPEIEFIALKKEVCELKIHFWCKDVYKAEEAKSNIIYHLFKEFGEINISIKG</sequence>
<comment type="subcellular location">
    <subcellularLocation>
        <location evidence="1">Cell membrane</location>
        <topology evidence="1">Multi-pass membrane protein</topology>
    </subcellularLocation>
</comment>
<dbReference type="InterPro" id="IPR052702">
    <property type="entry name" value="MscS-like_channel"/>
</dbReference>
<dbReference type="PANTHER" id="PTHR30347:SF1">
    <property type="entry name" value="MECHANOSENSITIVE CHANNEL MSCK"/>
    <property type="match status" value="1"/>
</dbReference>
<feature type="transmembrane region" description="Helical" evidence="8">
    <location>
        <begin position="606"/>
        <end position="627"/>
    </location>
</feature>
<gene>
    <name evidence="10" type="ORF">MYP_2856</name>
</gene>
<dbReference type="OrthoDB" id="9809206at2"/>
<evidence type="ECO:0000313" key="10">
    <source>
        <dbReference type="EMBL" id="GAL85627.1"/>
    </source>
</evidence>
<organism evidence="10 11">
    <name type="scientific">Sporocytophaga myxococcoides</name>
    <dbReference type="NCBI Taxonomy" id="153721"/>
    <lineage>
        <taxon>Bacteria</taxon>
        <taxon>Pseudomonadati</taxon>
        <taxon>Bacteroidota</taxon>
        <taxon>Cytophagia</taxon>
        <taxon>Cytophagales</taxon>
        <taxon>Cytophagaceae</taxon>
        <taxon>Sporocytophaga</taxon>
    </lineage>
</organism>
<dbReference type="InterPro" id="IPR023408">
    <property type="entry name" value="MscS_beta-dom_sf"/>
</dbReference>
<feature type="transmembrane region" description="Helical" evidence="8">
    <location>
        <begin position="326"/>
        <end position="346"/>
    </location>
</feature>
<reference evidence="10 11" key="1">
    <citation type="submission" date="2014-09" db="EMBL/GenBank/DDBJ databases">
        <title>Sporocytophaga myxococcoides PG-01 genome sequencing.</title>
        <authorList>
            <person name="Liu L."/>
            <person name="Gao P.J."/>
            <person name="Chen G.J."/>
            <person name="Wang L.S."/>
        </authorList>
    </citation>
    <scope>NUCLEOTIDE SEQUENCE [LARGE SCALE GENOMIC DNA]</scope>
    <source>
        <strain evidence="10 11">PG-01</strain>
    </source>
</reference>
<comment type="caution">
    <text evidence="10">The sequence shown here is derived from an EMBL/GenBank/DDBJ whole genome shotgun (WGS) entry which is preliminary data.</text>
</comment>
<evidence type="ECO:0000256" key="6">
    <source>
        <dbReference type="ARBA" id="ARBA00023136"/>
    </source>
</evidence>
<evidence type="ECO:0000256" key="1">
    <source>
        <dbReference type="ARBA" id="ARBA00004651"/>
    </source>
</evidence>
<keyword evidence="3" id="KW-1003">Cell membrane</keyword>
<feature type="transmembrane region" description="Helical" evidence="8">
    <location>
        <begin position="436"/>
        <end position="458"/>
    </location>
</feature>
<dbReference type="EMBL" id="BBLT01000005">
    <property type="protein sequence ID" value="GAL85627.1"/>
    <property type="molecule type" value="Genomic_DNA"/>
</dbReference>
<protein>
    <submittedName>
        <fullName evidence="10">Mechanosensitive ion channel MscS</fullName>
    </submittedName>
</protein>
<dbReference type="SUPFAM" id="SSF50182">
    <property type="entry name" value="Sm-like ribonucleoproteins"/>
    <property type="match status" value="1"/>
</dbReference>
<dbReference type="Pfam" id="PF00924">
    <property type="entry name" value="MS_channel_2nd"/>
    <property type="match status" value="1"/>
</dbReference>
<evidence type="ECO:0000313" key="11">
    <source>
        <dbReference type="Proteomes" id="UP000030185"/>
    </source>
</evidence>
<dbReference type="Gene3D" id="1.10.287.1260">
    <property type="match status" value="1"/>
</dbReference>
<dbReference type="eggNOG" id="COG3264">
    <property type="taxonomic scope" value="Bacteria"/>
</dbReference>
<dbReference type="PANTHER" id="PTHR30347">
    <property type="entry name" value="POTASSIUM CHANNEL RELATED"/>
    <property type="match status" value="1"/>
</dbReference>
<dbReference type="STRING" id="153721.MYP_2856"/>
<dbReference type="InterPro" id="IPR011014">
    <property type="entry name" value="MscS_channel_TM-2"/>
</dbReference>
<comment type="similarity">
    <text evidence="2">Belongs to the MscS (TC 1.A.23) family.</text>
</comment>
<keyword evidence="5 8" id="KW-1133">Transmembrane helix</keyword>
<feature type="transmembrane region" description="Helical" evidence="8">
    <location>
        <begin position="378"/>
        <end position="398"/>
    </location>
</feature>
<dbReference type="InterPro" id="IPR010920">
    <property type="entry name" value="LSM_dom_sf"/>
</dbReference>
<evidence type="ECO:0000256" key="7">
    <source>
        <dbReference type="SAM" id="Coils"/>
    </source>
</evidence>
<dbReference type="Gene3D" id="2.30.30.60">
    <property type="match status" value="1"/>
</dbReference>
<feature type="coiled-coil region" evidence="7">
    <location>
        <begin position="143"/>
        <end position="170"/>
    </location>
</feature>
<feature type="transmembrane region" description="Helical" evidence="8">
    <location>
        <begin position="633"/>
        <end position="661"/>
    </location>
</feature>
<feature type="transmembrane region" description="Helical" evidence="8">
    <location>
        <begin position="520"/>
        <end position="540"/>
    </location>
</feature>
<keyword evidence="6 8" id="KW-0472">Membrane</keyword>
<accession>A0A098LGP8</accession>
<keyword evidence="4 8" id="KW-0812">Transmembrane</keyword>
<dbReference type="Gene3D" id="3.30.70.100">
    <property type="match status" value="1"/>
</dbReference>
<dbReference type="SUPFAM" id="SSF82689">
    <property type="entry name" value="Mechanosensitive channel protein MscS (YggB), C-terminal domain"/>
    <property type="match status" value="1"/>
</dbReference>